<dbReference type="AlphaFoldDB" id="A0A074S1B6"/>
<dbReference type="EMBL" id="AZST01000076">
    <property type="protein sequence ID" value="KEP53044.1"/>
    <property type="molecule type" value="Genomic_DNA"/>
</dbReference>
<keyword evidence="4" id="KW-0378">Hydrolase</keyword>
<dbReference type="PANTHER" id="PTHR34615">
    <property type="entry name" value="PX DOMAIN-CONTAINING PROTEIN"/>
    <property type="match status" value="1"/>
</dbReference>
<dbReference type="PANTHER" id="PTHR34615:SF1">
    <property type="entry name" value="PX DOMAIN-CONTAINING PROTEIN"/>
    <property type="match status" value="1"/>
</dbReference>
<accession>A0A074S1B6</accession>
<proteinExistence type="predicted"/>
<keyword evidence="4" id="KW-0255">Endonuclease</keyword>
<keyword evidence="4" id="KW-0540">Nuclease</keyword>
<reference evidence="4 5" key="1">
    <citation type="submission" date="2013-12" db="EMBL/GenBank/DDBJ databases">
        <authorList>
            <person name="Cubeta M."/>
            <person name="Pakala S."/>
            <person name="Fedorova N."/>
            <person name="Thomas E."/>
            <person name="Dean R."/>
            <person name="Jabaji S."/>
            <person name="Neate S."/>
            <person name="Toda T."/>
            <person name="Tavantzis S."/>
            <person name="Vilgalys R."/>
            <person name="Bharathan N."/>
            <person name="Pakala S."/>
            <person name="Losada L.S."/>
            <person name="Zafar N."/>
            <person name="Nierman W."/>
        </authorList>
    </citation>
    <scope>NUCLEOTIDE SEQUENCE [LARGE SCALE GENOMIC DNA]</scope>
    <source>
        <strain evidence="4 5">123E</strain>
    </source>
</reference>
<gene>
    <name evidence="4" type="ORF">V565_036340</name>
</gene>
<evidence type="ECO:0000256" key="2">
    <source>
        <dbReference type="ARBA" id="ARBA00022723"/>
    </source>
</evidence>
<name>A0A074S1B6_9AGAM</name>
<dbReference type="GO" id="GO:0046872">
    <property type="term" value="F:metal ion binding"/>
    <property type="evidence" value="ECO:0007669"/>
    <property type="project" value="UniProtKB-KW"/>
</dbReference>
<dbReference type="STRING" id="1423351.A0A074S1B6"/>
<dbReference type="Proteomes" id="UP000027456">
    <property type="component" value="Unassembled WGS sequence"/>
</dbReference>
<dbReference type="HOGENOM" id="CLU_059042_0_0_1"/>
<evidence type="ECO:0000259" key="3">
    <source>
        <dbReference type="Pfam" id="PF13359"/>
    </source>
</evidence>
<dbReference type="GO" id="GO:0004519">
    <property type="term" value="F:endonuclease activity"/>
    <property type="evidence" value="ECO:0007669"/>
    <property type="project" value="UniProtKB-KW"/>
</dbReference>
<organism evidence="4 5">
    <name type="scientific">Rhizoctonia solani 123E</name>
    <dbReference type="NCBI Taxonomy" id="1423351"/>
    <lineage>
        <taxon>Eukaryota</taxon>
        <taxon>Fungi</taxon>
        <taxon>Dikarya</taxon>
        <taxon>Basidiomycota</taxon>
        <taxon>Agaricomycotina</taxon>
        <taxon>Agaricomycetes</taxon>
        <taxon>Cantharellales</taxon>
        <taxon>Ceratobasidiaceae</taxon>
        <taxon>Rhizoctonia</taxon>
    </lineage>
</organism>
<evidence type="ECO:0000256" key="1">
    <source>
        <dbReference type="ARBA" id="ARBA00001968"/>
    </source>
</evidence>
<comment type="caution">
    <text evidence="4">The sequence shown here is derived from an EMBL/GenBank/DDBJ whole genome shotgun (WGS) entry which is preliminary data.</text>
</comment>
<comment type="cofactor">
    <cofactor evidence="1">
        <name>a divalent metal cation</name>
        <dbReference type="ChEBI" id="CHEBI:60240"/>
    </cofactor>
</comment>
<dbReference type="OrthoDB" id="5945905at2759"/>
<keyword evidence="2" id="KW-0479">Metal-binding</keyword>
<protein>
    <submittedName>
        <fullName evidence="4">DDE family endonuclease</fullName>
    </submittedName>
</protein>
<keyword evidence="5" id="KW-1185">Reference proteome</keyword>
<sequence>MSAQNATFDSDTTIENILAELPPAPAVFAPESLLVAAEVVSSLIESEPASLDFSLDKSTSDVVLQALEQSIPLNDLSGPLIPRHSHLNINRVPLQERRVDFTEMSDTWCRLVTRFDTKSDLTKVRIALGVPETFSTSRRERFTGNEALAVLLSRLAYPCRLSDLQLRWGRSETALSRCINELGELLFHQWKHLFEFRPLFYTPERLSHYAACIKAAGSPLDDIWGFIDGTIIDICRPETDQEIVYNGYKKHHALKFQAVATPDGLLGPIFGPVEGRRADAGMLEMSGVEAMWLSHARAPNGQQLFVYGDPAYGVSDTIISNVRRLGNLSEHEREFNRRMSKLRQSIEWGFGHVVNIFGFVDYNKGLKLGLQPVGQLYLLSVLFTNIHTILYGSEVSHKFQCPPPSLSHFLTPRKHAQTPM</sequence>
<feature type="domain" description="DDE Tnp4" evidence="3">
    <location>
        <begin position="227"/>
        <end position="368"/>
    </location>
</feature>
<evidence type="ECO:0000313" key="4">
    <source>
        <dbReference type="EMBL" id="KEP53044.1"/>
    </source>
</evidence>
<evidence type="ECO:0000313" key="5">
    <source>
        <dbReference type="Proteomes" id="UP000027456"/>
    </source>
</evidence>
<dbReference type="InterPro" id="IPR027806">
    <property type="entry name" value="HARBI1_dom"/>
</dbReference>
<dbReference type="Pfam" id="PF13359">
    <property type="entry name" value="DDE_Tnp_4"/>
    <property type="match status" value="1"/>
</dbReference>